<protein>
    <recommendedName>
        <fullName evidence="2">Nephrocystin 3-like N-terminal domain-containing protein</fullName>
    </recommendedName>
</protein>
<accession>A0ABR0SJM4</accession>
<dbReference type="InterPro" id="IPR056884">
    <property type="entry name" value="NPHP3-like_N"/>
</dbReference>
<evidence type="ECO:0000313" key="3">
    <source>
        <dbReference type="EMBL" id="KAK5992041.1"/>
    </source>
</evidence>
<evidence type="ECO:0000313" key="4">
    <source>
        <dbReference type="Proteomes" id="UP001338125"/>
    </source>
</evidence>
<evidence type="ECO:0000256" key="1">
    <source>
        <dbReference type="ARBA" id="ARBA00022737"/>
    </source>
</evidence>
<dbReference type="SUPFAM" id="SSF52540">
    <property type="entry name" value="P-loop containing nucleoside triphosphate hydrolases"/>
    <property type="match status" value="1"/>
</dbReference>
<keyword evidence="4" id="KW-1185">Reference proteome</keyword>
<reference evidence="3 4" key="1">
    <citation type="submission" date="2024-01" db="EMBL/GenBank/DDBJ databases">
        <title>Complete genome of Cladobotryum mycophilum ATHUM6906.</title>
        <authorList>
            <person name="Christinaki A.C."/>
            <person name="Myridakis A.I."/>
            <person name="Kouvelis V.N."/>
        </authorList>
    </citation>
    <scope>NUCLEOTIDE SEQUENCE [LARGE SCALE GENOMIC DNA]</scope>
    <source>
        <strain evidence="3 4">ATHUM6906</strain>
    </source>
</reference>
<feature type="domain" description="Nephrocystin 3-like N-terminal" evidence="2">
    <location>
        <begin position="163"/>
        <end position="275"/>
    </location>
</feature>
<sequence length="1088" mass="123756">MKIFWAYETKTTAPVIRTASGLARDPNGKAEVSVTRESATCGLDSTSPSLTIQIDEDHSSIVKFPPSDHRINIILQKLDEISGVMVDTHLDRPQRRLIQDGAENISPGFTNTFSVSDLSNRSRNLELPSTHDVWDARSSIEGIGSAPQRDDRLQQIEEKFEQTFNWIYEDPSVGFGTWFRSGQGIYWINGKPGSGKSTLMKFIYNDSRTKRILCRWGTSARFMTASFFFHHRGTLIQRSFEGLLRSIISQMIEAQPDLIPLLFPILEARLGQKLSAINLRQSLASELYEFGATYGGERSESLEEIVRDISDRQRSRFQLKRIFADFFAEVSPHEANRMEDLLLRNKWKLFRLGDREVNHFTSWLYNKIFTGEGMNFNTEMDDEQLSGTFPPEEPDAADNLLFLGLGTLVREWKASQDLEGQIRRRILGYNPILSKEAKRKLRGILTRQERRENAQREIESGEWDPNSLETILLTLLNQKLFDMDMCFFLDALDEYDGPKEFISGFLEDLVQRGPESRTRIRICFSSRPWQTFQDKFRNCPGFAIHEYTKLDIHNYCLGFITGTEHGGLSLFAMISEIVNRSRGIFLWVKLVLSDLKRASRYQNIGQLRDTLNALPSELDEYYSSIIERGALGSRWETFVILESILRARQPITIDDIFTIVECSYATTYEEGIKAMRMAELKTASMTQEAKEQKLQAITGGLAECITSSAVKIFETVPVTTSFRQTTAVQLMHQTANEFINDPQFKHTTLGDEGKGTGQNGHSFLSKFYFLSAKHFYNSLDPRNPDLDLTLTYHAREAEKTTGTSQFDFFSHAPQDLFGYAQFTSGGRYIKSVEGLAVYAGLDLFLRDCAARGTRRFSNCEPQLARVVLSQLDGRVQLQNDSRKKVADRLLLLAQNGLNISKDRRSFHRLIAEMWGQPFDGTGSSDDNHRQVQDVFTTILVMILDTGKPEDVMPLLDSVVSTTYAVGELIHFSPPKLAKCALRYGAKPNAGTRKNETAMDFALSTASPHQQLPLREIHELMQILAQGGGLLRTTKLRVWESFIESCKQEGLDVGLFERLEFPNWMSSRTIHAEKAKRLGGRVLHFLGRR</sequence>
<evidence type="ECO:0000259" key="2">
    <source>
        <dbReference type="Pfam" id="PF24883"/>
    </source>
</evidence>
<dbReference type="InterPro" id="IPR027417">
    <property type="entry name" value="P-loop_NTPase"/>
</dbReference>
<dbReference type="PANTHER" id="PTHR10039">
    <property type="entry name" value="AMELOGENIN"/>
    <property type="match status" value="1"/>
</dbReference>
<dbReference type="Pfam" id="PF24883">
    <property type="entry name" value="NPHP3_N"/>
    <property type="match status" value="1"/>
</dbReference>
<dbReference type="PANTHER" id="PTHR10039:SF5">
    <property type="entry name" value="NACHT DOMAIN-CONTAINING PROTEIN"/>
    <property type="match status" value="1"/>
</dbReference>
<dbReference type="Proteomes" id="UP001338125">
    <property type="component" value="Unassembled WGS sequence"/>
</dbReference>
<proteinExistence type="predicted"/>
<comment type="caution">
    <text evidence="3">The sequence shown here is derived from an EMBL/GenBank/DDBJ whole genome shotgun (WGS) entry which is preliminary data.</text>
</comment>
<keyword evidence="1" id="KW-0677">Repeat</keyword>
<organism evidence="3 4">
    <name type="scientific">Cladobotryum mycophilum</name>
    <dbReference type="NCBI Taxonomy" id="491253"/>
    <lineage>
        <taxon>Eukaryota</taxon>
        <taxon>Fungi</taxon>
        <taxon>Dikarya</taxon>
        <taxon>Ascomycota</taxon>
        <taxon>Pezizomycotina</taxon>
        <taxon>Sordariomycetes</taxon>
        <taxon>Hypocreomycetidae</taxon>
        <taxon>Hypocreales</taxon>
        <taxon>Hypocreaceae</taxon>
        <taxon>Cladobotryum</taxon>
    </lineage>
</organism>
<dbReference type="EMBL" id="JAVFKD010000012">
    <property type="protein sequence ID" value="KAK5992041.1"/>
    <property type="molecule type" value="Genomic_DNA"/>
</dbReference>
<name>A0ABR0SJM4_9HYPO</name>
<gene>
    <name evidence="3" type="ORF">PT974_05437</name>
</gene>